<feature type="transmembrane region" description="Helical" evidence="1">
    <location>
        <begin position="12"/>
        <end position="34"/>
    </location>
</feature>
<feature type="domain" description="HPP transmembrane region" evidence="2">
    <location>
        <begin position="5"/>
        <end position="151"/>
    </location>
</feature>
<evidence type="ECO:0000313" key="4">
    <source>
        <dbReference type="Proteomes" id="UP000620670"/>
    </source>
</evidence>
<dbReference type="PANTHER" id="PTHR33741">
    <property type="entry name" value="TRANSMEMBRANE PROTEIN DDB_G0269096-RELATED"/>
    <property type="match status" value="1"/>
</dbReference>
<dbReference type="InterPro" id="IPR058581">
    <property type="entry name" value="TM_HPP"/>
</dbReference>
<gene>
    <name evidence="3" type="ORF">JAO75_23055</name>
</gene>
<reference evidence="4" key="1">
    <citation type="submission" date="2020-12" db="EMBL/GenBank/DDBJ databases">
        <title>Hymenobacter sp.</title>
        <authorList>
            <person name="Kim M.K."/>
        </authorList>
    </citation>
    <scope>NUCLEOTIDE SEQUENCE [LARGE SCALE GENOMIC DNA]</scope>
    <source>
        <strain evidence="4">BT325</strain>
    </source>
</reference>
<sequence length="163" mass="16924">MKGVPEWIWAPVSAALLTAIAGAMGLWAGLPWLFPSLGPTIFLQVHKPEQKSARPYNVIVGHAAGIIAAVIGVFTLGAGSAPPVLSSNELTWPRIWASAIAMGLTLLLQVPLKASHPPAAATAMLIALGGFSLTWRDMGVLAAGILLVALLGEGLRRLRQPGA</sequence>
<evidence type="ECO:0000256" key="1">
    <source>
        <dbReference type="SAM" id="Phobius"/>
    </source>
</evidence>
<keyword evidence="1" id="KW-0812">Transmembrane</keyword>
<dbReference type="PANTHER" id="PTHR33741:SF5">
    <property type="entry name" value="TRANSMEMBRANE PROTEIN DDB_G0269096-RELATED"/>
    <property type="match status" value="1"/>
</dbReference>
<keyword evidence="4" id="KW-1185">Reference proteome</keyword>
<feature type="transmembrane region" description="Helical" evidence="1">
    <location>
        <begin position="95"/>
        <end position="112"/>
    </location>
</feature>
<organism evidence="3 4">
    <name type="scientific">Microvirga splendida</name>
    <dbReference type="NCBI Taxonomy" id="2795727"/>
    <lineage>
        <taxon>Bacteria</taxon>
        <taxon>Pseudomonadati</taxon>
        <taxon>Pseudomonadota</taxon>
        <taxon>Alphaproteobacteria</taxon>
        <taxon>Hyphomicrobiales</taxon>
        <taxon>Methylobacteriaceae</taxon>
        <taxon>Microvirga</taxon>
    </lineage>
</organism>
<protein>
    <submittedName>
        <fullName evidence="3">HPP family protein</fullName>
    </submittedName>
</protein>
<evidence type="ECO:0000313" key="3">
    <source>
        <dbReference type="EMBL" id="MBJ6128282.1"/>
    </source>
</evidence>
<dbReference type="Pfam" id="PF04982">
    <property type="entry name" value="TM_HPP"/>
    <property type="match status" value="1"/>
</dbReference>
<evidence type="ECO:0000259" key="2">
    <source>
        <dbReference type="Pfam" id="PF04982"/>
    </source>
</evidence>
<feature type="transmembrane region" description="Helical" evidence="1">
    <location>
        <begin position="55"/>
        <end position="75"/>
    </location>
</feature>
<accession>A0ABS0Y7K4</accession>
<name>A0ABS0Y7K4_9HYPH</name>
<dbReference type="EMBL" id="JAELXT010000044">
    <property type="protein sequence ID" value="MBJ6128282.1"/>
    <property type="molecule type" value="Genomic_DNA"/>
</dbReference>
<keyword evidence="1" id="KW-0472">Membrane</keyword>
<keyword evidence="1" id="KW-1133">Transmembrane helix</keyword>
<dbReference type="Proteomes" id="UP000620670">
    <property type="component" value="Unassembled WGS sequence"/>
</dbReference>
<proteinExistence type="predicted"/>
<dbReference type="RefSeq" id="WP_199051553.1">
    <property type="nucleotide sequence ID" value="NZ_JAELXT010000044.1"/>
</dbReference>
<comment type="caution">
    <text evidence="3">The sequence shown here is derived from an EMBL/GenBank/DDBJ whole genome shotgun (WGS) entry which is preliminary data.</text>
</comment>
<dbReference type="InterPro" id="IPR007065">
    <property type="entry name" value="HPP"/>
</dbReference>